<dbReference type="Proteomes" id="UP000734854">
    <property type="component" value="Unassembled WGS sequence"/>
</dbReference>
<keyword evidence="6" id="KW-1185">Reference proteome</keyword>
<dbReference type="InterPro" id="IPR036554">
    <property type="entry name" value="GHMP_kinase_C_sf"/>
</dbReference>
<dbReference type="Gene3D" id="3.30.70.890">
    <property type="entry name" value="GHMP kinase, C-terminal domain"/>
    <property type="match status" value="1"/>
</dbReference>
<dbReference type="GO" id="GO:0016301">
    <property type="term" value="F:kinase activity"/>
    <property type="evidence" value="ECO:0007669"/>
    <property type="project" value="UniProtKB-KW"/>
</dbReference>
<keyword evidence="1" id="KW-0808">Transferase</keyword>
<evidence type="ECO:0000313" key="5">
    <source>
        <dbReference type="EMBL" id="KAG6478545.1"/>
    </source>
</evidence>
<dbReference type="SUPFAM" id="SSF55060">
    <property type="entry name" value="GHMP Kinase, C-terminal domain"/>
    <property type="match status" value="1"/>
</dbReference>
<keyword evidence="3" id="KW-0418">Kinase</keyword>
<dbReference type="PANTHER" id="PTHR20861:SF1">
    <property type="entry name" value="HOMOSERINE KINASE"/>
    <property type="match status" value="1"/>
</dbReference>
<comment type="caution">
    <text evidence="5">The sequence shown here is derived from an EMBL/GenBank/DDBJ whole genome shotgun (WGS) entry which is preliminary data.</text>
</comment>
<dbReference type="GO" id="GO:0005524">
    <property type="term" value="F:ATP binding"/>
    <property type="evidence" value="ECO:0007669"/>
    <property type="project" value="UniProtKB-KW"/>
</dbReference>
<gene>
    <name evidence="5" type="ORF">ZIOFF_061988</name>
</gene>
<keyword evidence="4" id="KW-0067">ATP-binding</keyword>
<name>A0A8J5F110_ZINOF</name>
<evidence type="ECO:0000256" key="4">
    <source>
        <dbReference type="ARBA" id="ARBA00022840"/>
    </source>
</evidence>
<dbReference type="EMBL" id="JACMSC010000017">
    <property type="protein sequence ID" value="KAG6478545.1"/>
    <property type="molecule type" value="Genomic_DNA"/>
</dbReference>
<protein>
    <submittedName>
        <fullName evidence="5">Uncharacterized protein</fullName>
    </submittedName>
</protein>
<reference evidence="5 6" key="1">
    <citation type="submission" date="2020-08" db="EMBL/GenBank/DDBJ databases">
        <title>Plant Genome Project.</title>
        <authorList>
            <person name="Zhang R.-G."/>
        </authorList>
    </citation>
    <scope>NUCLEOTIDE SEQUENCE [LARGE SCALE GENOMIC DNA]</scope>
    <source>
        <tissue evidence="5">Rhizome</tissue>
    </source>
</reference>
<accession>A0A8J5F110</accession>
<dbReference type="PANTHER" id="PTHR20861">
    <property type="entry name" value="HOMOSERINE/4-DIPHOSPHOCYTIDYL-2-C-METHYL-D-ERYTHRITOL KINASE"/>
    <property type="match status" value="1"/>
</dbReference>
<keyword evidence="2" id="KW-0547">Nucleotide-binding</keyword>
<evidence type="ECO:0000256" key="3">
    <source>
        <dbReference type="ARBA" id="ARBA00022777"/>
    </source>
</evidence>
<proteinExistence type="predicted"/>
<evidence type="ECO:0000313" key="6">
    <source>
        <dbReference type="Proteomes" id="UP000734854"/>
    </source>
</evidence>
<evidence type="ECO:0000256" key="2">
    <source>
        <dbReference type="ARBA" id="ARBA00022741"/>
    </source>
</evidence>
<dbReference type="AlphaFoldDB" id="A0A8J5F110"/>
<evidence type="ECO:0000256" key="1">
    <source>
        <dbReference type="ARBA" id="ARBA00022679"/>
    </source>
</evidence>
<sequence length="128" mass="13594">MLVSREFEAPTKKMREALPANIPMKDHIRNSSQAVALAADVVQGNVRVLGSAMAADAIVEPRRAPLIPGMVSVKKAAMEAAVIDEEEKGNKIASRMVEAFTKEGNLQSIATVAKLDRVGARVIGTEAA</sequence>
<organism evidence="5 6">
    <name type="scientific">Zingiber officinale</name>
    <name type="common">Ginger</name>
    <name type="synonym">Amomum zingiber</name>
    <dbReference type="NCBI Taxonomy" id="94328"/>
    <lineage>
        <taxon>Eukaryota</taxon>
        <taxon>Viridiplantae</taxon>
        <taxon>Streptophyta</taxon>
        <taxon>Embryophyta</taxon>
        <taxon>Tracheophyta</taxon>
        <taxon>Spermatophyta</taxon>
        <taxon>Magnoliopsida</taxon>
        <taxon>Liliopsida</taxon>
        <taxon>Zingiberales</taxon>
        <taxon>Zingiberaceae</taxon>
        <taxon>Zingiber</taxon>
    </lineage>
</organism>